<protein>
    <recommendedName>
        <fullName evidence="2">DUF2237 domain-containing protein</fullName>
    </recommendedName>
</protein>
<dbReference type="EMBL" id="KF900479">
    <property type="protein sequence ID" value="AIE96450.1"/>
    <property type="molecule type" value="Genomic_DNA"/>
</dbReference>
<dbReference type="InterPro" id="IPR018714">
    <property type="entry name" value="DUF2237"/>
</dbReference>
<dbReference type="Gene3D" id="3.30.56.110">
    <property type="entry name" value="Protein of unknown function DUF2237"/>
    <property type="match status" value="1"/>
</dbReference>
<sequence length="120" mass="12982">MHDSINVKGTELQKCSIEPLTGWFRDGCCNTDERDAGSHTVCAIVTEEFLQFALSQGNDLITPTPQFGFPGLKPGDRWCVCAGTWQDAAEAGLACPVVLEATHEEALAVCDLKMLENHSA</sequence>
<evidence type="ECO:0008006" key="2">
    <source>
        <dbReference type="Google" id="ProtNLM"/>
    </source>
</evidence>
<name>A0A075FXG4_9EURY</name>
<dbReference type="Pfam" id="PF09996">
    <property type="entry name" value="DUF2237"/>
    <property type="match status" value="1"/>
</dbReference>
<dbReference type="PANTHER" id="PTHR37466">
    <property type="entry name" value="SLR1628 PROTEIN"/>
    <property type="match status" value="1"/>
</dbReference>
<evidence type="ECO:0000313" key="1">
    <source>
        <dbReference type="EMBL" id="AIE96450.1"/>
    </source>
</evidence>
<dbReference type="PANTHER" id="PTHR37466:SF1">
    <property type="entry name" value="SLR1628 PROTEIN"/>
    <property type="match status" value="1"/>
</dbReference>
<accession>A0A075FXG4</accession>
<reference evidence="1" key="1">
    <citation type="journal article" date="2014" name="Genome Biol. Evol.">
        <title>Pangenome evidence for extensive interdomain horizontal transfer affecting lineage core and shell genes in uncultured planktonic thaumarchaeota and euryarchaeota.</title>
        <authorList>
            <person name="Deschamps P."/>
            <person name="Zivanovic Y."/>
            <person name="Moreira D."/>
            <person name="Rodriguez-Valera F."/>
            <person name="Lopez-Garcia P."/>
        </authorList>
    </citation>
    <scope>NUCLEOTIDE SEQUENCE</scope>
</reference>
<dbReference type="AlphaFoldDB" id="A0A075FXG4"/>
<proteinExistence type="predicted"/>
<organism evidence="1">
    <name type="scientific">uncultured marine group II/III euryarchaeote AD1000_79_C02</name>
    <dbReference type="NCBI Taxonomy" id="1457812"/>
    <lineage>
        <taxon>Archaea</taxon>
        <taxon>Methanobacteriati</taxon>
        <taxon>Methanobacteriota</taxon>
        <taxon>environmental samples</taxon>
    </lineage>
</organism>